<dbReference type="EMBL" id="JAVDVX010000001">
    <property type="protein sequence ID" value="MDR7088688.1"/>
    <property type="molecule type" value="Genomic_DNA"/>
</dbReference>
<dbReference type="RefSeq" id="WP_310068629.1">
    <property type="nucleotide sequence ID" value="NZ_JAVDVX010000001.1"/>
</dbReference>
<dbReference type="GO" id="GO:0016779">
    <property type="term" value="F:nucleotidyltransferase activity"/>
    <property type="evidence" value="ECO:0007669"/>
    <property type="project" value="UniProtKB-KW"/>
</dbReference>
<evidence type="ECO:0000313" key="2">
    <source>
        <dbReference type="EMBL" id="MDR7088688.1"/>
    </source>
</evidence>
<evidence type="ECO:0000313" key="3">
    <source>
        <dbReference type="Proteomes" id="UP001253595"/>
    </source>
</evidence>
<dbReference type="InterPro" id="IPR050486">
    <property type="entry name" value="Mannose-1P_guanyltransferase"/>
</dbReference>
<keyword evidence="2" id="KW-0808">Transferase</keyword>
<dbReference type="Proteomes" id="UP001253595">
    <property type="component" value="Unassembled WGS sequence"/>
</dbReference>
<feature type="domain" description="Nucleotidyl transferase" evidence="1">
    <location>
        <begin position="4"/>
        <end position="226"/>
    </location>
</feature>
<dbReference type="CDD" id="cd06915">
    <property type="entry name" value="NTP_transferase_WcbM_like"/>
    <property type="match status" value="1"/>
</dbReference>
<protein>
    <submittedName>
        <fullName evidence="2">D-glycero-alpha-D-manno-heptose 1-phosphate guanylyltransferase</fullName>
        <ecNumber evidence="2">2.7.7.71</ecNumber>
    </submittedName>
</protein>
<accession>A0ABU1UU35</accession>
<dbReference type="SUPFAM" id="SSF53448">
    <property type="entry name" value="Nucleotide-diphospho-sugar transferases"/>
    <property type="match status" value="1"/>
</dbReference>
<dbReference type="InterPro" id="IPR029044">
    <property type="entry name" value="Nucleotide-diphossugar_trans"/>
</dbReference>
<dbReference type="PANTHER" id="PTHR22572">
    <property type="entry name" value="SUGAR-1-PHOSPHATE GUANYL TRANSFERASE"/>
    <property type="match status" value="1"/>
</dbReference>
<proteinExistence type="predicted"/>
<sequence>MYEAIILAGGFGTRLREAVPDLPKPMAPIAGKPFLAWQLDYLIQIGVNRFILSVGYKAQTIRDYFGDEYQGADIVYAEETEPLGTGGAIQYALTKAIQARVFVLNGDTLCATDLGALRVLTVNHPGSVGIAVKHVDNAGRYGAIAFDEKTRLVTRFGEKLSADPGYINAGIYDVPANLFDAIAIATPFSFEVSVIQHLVGNNLYAQASGDFFIDIGIKDDFLSAQTLIPSFIKQ</sequence>
<comment type="caution">
    <text evidence="2">The sequence shown here is derived from an EMBL/GenBank/DDBJ whole genome shotgun (WGS) entry which is preliminary data.</text>
</comment>
<reference evidence="2 3" key="1">
    <citation type="submission" date="2023-07" db="EMBL/GenBank/DDBJ databases">
        <title>Sorghum-associated microbial communities from plants grown in Nebraska, USA.</title>
        <authorList>
            <person name="Schachtman D."/>
        </authorList>
    </citation>
    <scope>NUCLEOTIDE SEQUENCE [LARGE SCALE GENOMIC DNA]</scope>
    <source>
        <strain evidence="2 3">BE190</strain>
    </source>
</reference>
<dbReference type="InterPro" id="IPR005835">
    <property type="entry name" value="NTP_transferase_dom"/>
</dbReference>
<gene>
    <name evidence="2" type="ORF">J2X05_000691</name>
</gene>
<organism evidence="2 3">
    <name type="scientific">Cellvibrio fibrivorans</name>
    <dbReference type="NCBI Taxonomy" id="126350"/>
    <lineage>
        <taxon>Bacteria</taxon>
        <taxon>Pseudomonadati</taxon>
        <taxon>Pseudomonadota</taxon>
        <taxon>Gammaproteobacteria</taxon>
        <taxon>Cellvibrionales</taxon>
        <taxon>Cellvibrionaceae</taxon>
        <taxon>Cellvibrio</taxon>
    </lineage>
</organism>
<evidence type="ECO:0000259" key="1">
    <source>
        <dbReference type="Pfam" id="PF00483"/>
    </source>
</evidence>
<keyword evidence="2" id="KW-0548">Nucleotidyltransferase</keyword>
<name>A0ABU1UU35_9GAMM</name>
<dbReference type="EC" id="2.7.7.71" evidence="2"/>
<dbReference type="Pfam" id="PF00483">
    <property type="entry name" value="NTP_transferase"/>
    <property type="match status" value="1"/>
</dbReference>
<keyword evidence="3" id="KW-1185">Reference proteome</keyword>
<dbReference type="Gene3D" id="3.90.550.10">
    <property type="entry name" value="Spore Coat Polysaccharide Biosynthesis Protein SpsA, Chain A"/>
    <property type="match status" value="1"/>
</dbReference>